<evidence type="ECO:0000259" key="1">
    <source>
        <dbReference type="PROSITE" id="PS50075"/>
    </source>
</evidence>
<dbReference type="InterPro" id="IPR036736">
    <property type="entry name" value="ACP-like_sf"/>
</dbReference>
<dbReference type="Pfam" id="PF00550">
    <property type="entry name" value="PP-binding"/>
    <property type="match status" value="1"/>
</dbReference>
<reference evidence="2 3" key="1">
    <citation type="submission" date="2020-10" db="EMBL/GenBank/DDBJ databases">
        <title>Degradation of 1,4-Dioxane by Xanthobacter sp. YN2, via a Novel Group-2 Soluble Di-Iron Monooxygenase.</title>
        <authorList>
            <person name="Ma F."/>
            <person name="Wang Y."/>
            <person name="Yang J."/>
            <person name="Guo H."/>
            <person name="Su D."/>
            <person name="Yu L."/>
        </authorList>
    </citation>
    <scope>NUCLEOTIDE SEQUENCE [LARGE SCALE GENOMIC DNA]</scope>
    <source>
        <strain evidence="2 3">YN2</strain>
    </source>
</reference>
<gene>
    <name evidence="2" type="ORF">EZH22_26990</name>
</gene>
<proteinExistence type="predicted"/>
<evidence type="ECO:0000313" key="3">
    <source>
        <dbReference type="Proteomes" id="UP000596427"/>
    </source>
</evidence>
<dbReference type="SUPFAM" id="SSF47336">
    <property type="entry name" value="ACP-like"/>
    <property type="match status" value="1"/>
</dbReference>
<dbReference type="RefSeq" id="WP_203193440.1">
    <property type="nucleotide sequence ID" value="NZ_CP063362.1"/>
</dbReference>
<sequence>MVDEAGRRNEILAVIAEEAAVDPAIVDRETSVADLGIGSLDLVELIFKIEERFGIEVPSSGPLENTDVKVFELLDFVEKLITTKKGTSIPSQMPS</sequence>
<dbReference type="KEGG" id="xdi:EZH22_26990"/>
<evidence type="ECO:0000313" key="2">
    <source>
        <dbReference type="EMBL" id="QRG06533.1"/>
    </source>
</evidence>
<keyword evidence="3" id="KW-1185">Reference proteome</keyword>
<organism evidence="2 3">
    <name type="scientific">Xanthobacter dioxanivorans</name>
    <dbReference type="NCBI Taxonomy" id="2528964"/>
    <lineage>
        <taxon>Bacteria</taxon>
        <taxon>Pseudomonadati</taxon>
        <taxon>Pseudomonadota</taxon>
        <taxon>Alphaproteobacteria</taxon>
        <taxon>Hyphomicrobiales</taxon>
        <taxon>Xanthobacteraceae</taxon>
        <taxon>Xanthobacter</taxon>
    </lineage>
</organism>
<dbReference type="EMBL" id="CP063362">
    <property type="protein sequence ID" value="QRG06533.1"/>
    <property type="molecule type" value="Genomic_DNA"/>
</dbReference>
<dbReference type="PROSITE" id="PS50075">
    <property type="entry name" value="CARRIER"/>
    <property type="match status" value="1"/>
</dbReference>
<dbReference type="Gene3D" id="1.10.1200.10">
    <property type="entry name" value="ACP-like"/>
    <property type="match status" value="1"/>
</dbReference>
<accession>A0A974SJL4</accession>
<dbReference type="InterPro" id="IPR009081">
    <property type="entry name" value="PP-bd_ACP"/>
</dbReference>
<dbReference type="Proteomes" id="UP000596427">
    <property type="component" value="Chromosome"/>
</dbReference>
<dbReference type="AlphaFoldDB" id="A0A974SJL4"/>
<protein>
    <submittedName>
        <fullName evidence="2">Acyl carrier protein</fullName>
    </submittedName>
</protein>
<name>A0A974SJL4_9HYPH</name>
<feature type="domain" description="Carrier" evidence="1">
    <location>
        <begin position="2"/>
        <end position="81"/>
    </location>
</feature>